<protein>
    <recommendedName>
        <fullName evidence="9">Tetrahaem cytochrome domain-containing protein</fullName>
    </recommendedName>
</protein>
<feature type="chain" id="PRO_5016359529" description="Tetrahaem cytochrome domain-containing protein" evidence="8">
    <location>
        <begin position="27"/>
        <end position="115"/>
    </location>
</feature>
<evidence type="ECO:0000313" key="10">
    <source>
        <dbReference type="EMBL" id="BBF23391.1"/>
    </source>
</evidence>
<evidence type="ECO:0000256" key="1">
    <source>
        <dbReference type="ARBA" id="ARBA00001926"/>
    </source>
</evidence>
<evidence type="ECO:0000256" key="5">
    <source>
        <dbReference type="ARBA" id="ARBA00022723"/>
    </source>
</evidence>
<feature type="signal peptide" evidence="8">
    <location>
        <begin position="1"/>
        <end position="26"/>
    </location>
</feature>
<feature type="domain" description="Tetrahaem cytochrome" evidence="9">
    <location>
        <begin position="36"/>
        <end position="107"/>
    </location>
</feature>
<dbReference type="Proteomes" id="UP000271003">
    <property type="component" value="Chromosome"/>
</dbReference>
<dbReference type="InterPro" id="IPR036280">
    <property type="entry name" value="Multihaem_cyt_sf"/>
</dbReference>
<evidence type="ECO:0000313" key="11">
    <source>
        <dbReference type="Proteomes" id="UP000271003"/>
    </source>
</evidence>
<name>A0A2Z6IA54_9BURK</name>
<dbReference type="GO" id="GO:0046872">
    <property type="term" value="F:metal ion binding"/>
    <property type="evidence" value="ECO:0007669"/>
    <property type="project" value="UniProtKB-KW"/>
</dbReference>
<keyword evidence="6" id="KW-0249">Electron transport</keyword>
<evidence type="ECO:0000256" key="7">
    <source>
        <dbReference type="ARBA" id="ARBA00023004"/>
    </source>
</evidence>
<dbReference type="KEGG" id="sutt:SUTMEG_12820"/>
<keyword evidence="5" id="KW-0479">Metal-binding</keyword>
<evidence type="ECO:0000259" key="9">
    <source>
        <dbReference type="Pfam" id="PF14537"/>
    </source>
</evidence>
<keyword evidence="4" id="KW-0349">Heme</keyword>
<dbReference type="SUPFAM" id="SSF48695">
    <property type="entry name" value="Multiheme cytochromes"/>
    <property type="match status" value="1"/>
</dbReference>
<dbReference type="AlphaFoldDB" id="A0A2Z6IA54"/>
<dbReference type="Pfam" id="PF14537">
    <property type="entry name" value="Cytochrom_c3_2"/>
    <property type="match status" value="1"/>
</dbReference>
<evidence type="ECO:0000256" key="6">
    <source>
        <dbReference type="ARBA" id="ARBA00022982"/>
    </source>
</evidence>
<dbReference type="GO" id="GO:0030313">
    <property type="term" value="C:cell envelope"/>
    <property type="evidence" value="ECO:0007669"/>
    <property type="project" value="UniProtKB-SubCell"/>
</dbReference>
<keyword evidence="8" id="KW-0732">Signal</keyword>
<comment type="cofactor">
    <cofactor evidence="1">
        <name>heme c</name>
        <dbReference type="ChEBI" id="CHEBI:61717"/>
    </cofactor>
</comment>
<keyword evidence="11" id="KW-1185">Reference proteome</keyword>
<comment type="subcellular location">
    <subcellularLocation>
        <location evidence="2">Cell envelope</location>
    </subcellularLocation>
</comment>
<accession>A0A2Z6IA54</accession>
<evidence type="ECO:0000256" key="8">
    <source>
        <dbReference type="SAM" id="SignalP"/>
    </source>
</evidence>
<gene>
    <name evidence="10" type="ORF">SUTMEG_12820</name>
</gene>
<proteinExistence type="predicted"/>
<dbReference type="EMBL" id="AP018786">
    <property type="protein sequence ID" value="BBF23391.1"/>
    <property type="molecule type" value="Genomic_DNA"/>
</dbReference>
<organism evidence="10 11">
    <name type="scientific">Sutterella megalosphaeroides</name>
    <dbReference type="NCBI Taxonomy" id="2494234"/>
    <lineage>
        <taxon>Bacteria</taxon>
        <taxon>Pseudomonadati</taxon>
        <taxon>Pseudomonadota</taxon>
        <taxon>Betaproteobacteria</taxon>
        <taxon>Burkholderiales</taxon>
        <taxon>Sutterellaceae</taxon>
        <taxon>Sutterella</taxon>
    </lineage>
</organism>
<keyword evidence="3" id="KW-0813">Transport</keyword>
<reference evidence="10 11" key="1">
    <citation type="journal article" date="2018" name="Int. J. Syst. Evol. Microbiol.">
        <title>Mesosutterella multiformis gen. nov., sp. nov., a member of the family Sutterellaceae and Sutterella megalosphaeroides sp. nov., isolated from human faeces.</title>
        <authorList>
            <person name="Sakamoto M."/>
            <person name="Ikeyama N."/>
            <person name="Kunihiro T."/>
            <person name="Iino T."/>
            <person name="Yuki M."/>
            <person name="Ohkuma M."/>
        </authorList>
    </citation>
    <scope>NUCLEOTIDE SEQUENCE [LARGE SCALE GENOMIC DNA]</scope>
    <source>
        <strain evidence="10 11">6FBBBH3</strain>
    </source>
</reference>
<dbReference type="Gene3D" id="1.10.1130.10">
    <property type="entry name" value="Flavocytochrome C3, Chain A"/>
    <property type="match status" value="1"/>
</dbReference>
<dbReference type="RefSeq" id="WP_232008747.1">
    <property type="nucleotide sequence ID" value="NZ_AP018786.1"/>
</dbReference>
<dbReference type="InterPro" id="IPR012286">
    <property type="entry name" value="Tetrahaem_cytochrome"/>
</dbReference>
<evidence type="ECO:0000256" key="4">
    <source>
        <dbReference type="ARBA" id="ARBA00022617"/>
    </source>
</evidence>
<evidence type="ECO:0000256" key="2">
    <source>
        <dbReference type="ARBA" id="ARBA00004196"/>
    </source>
</evidence>
<evidence type="ECO:0000256" key="3">
    <source>
        <dbReference type="ARBA" id="ARBA00022448"/>
    </source>
</evidence>
<sequence>MMKKSILGALALSALLAVGATAPASAAEMKAAGPHASLPCDTCHKGGEMKAPAKETCLTCHESYAAVAKRTEKMNPNPHFSHRGEPDCSDCHSMHAKPRFECNDCHTFDIKMKGE</sequence>
<keyword evidence="7" id="KW-0408">Iron</keyword>